<evidence type="ECO:0000259" key="2">
    <source>
        <dbReference type="Pfam" id="PF00144"/>
    </source>
</evidence>
<dbReference type="InterPro" id="IPR050789">
    <property type="entry name" value="Diverse_Enzym_Activities"/>
</dbReference>
<dbReference type="InterPro" id="IPR001466">
    <property type="entry name" value="Beta-lactam-related"/>
</dbReference>
<dbReference type="GO" id="GO:0016787">
    <property type="term" value="F:hydrolase activity"/>
    <property type="evidence" value="ECO:0007669"/>
    <property type="project" value="UniProtKB-KW"/>
</dbReference>
<dbReference type="EMBL" id="JAGIZA010000007">
    <property type="protein sequence ID" value="MBP0493782.1"/>
    <property type="molecule type" value="Genomic_DNA"/>
</dbReference>
<dbReference type="AlphaFoldDB" id="A0A940S864"/>
<feature type="chain" id="PRO_5037278880" evidence="1">
    <location>
        <begin position="34"/>
        <end position="351"/>
    </location>
</feature>
<dbReference type="Proteomes" id="UP000677537">
    <property type="component" value="Unassembled WGS sequence"/>
</dbReference>
<evidence type="ECO:0000313" key="3">
    <source>
        <dbReference type="EMBL" id="MBP0493782.1"/>
    </source>
</evidence>
<keyword evidence="1" id="KW-0732">Signal</keyword>
<dbReference type="PANTHER" id="PTHR43283:SF7">
    <property type="entry name" value="BETA-LACTAMASE-RELATED DOMAIN-CONTAINING PROTEIN"/>
    <property type="match status" value="1"/>
</dbReference>
<dbReference type="PANTHER" id="PTHR43283">
    <property type="entry name" value="BETA-LACTAMASE-RELATED"/>
    <property type="match status" value="1"/>
</dbReference>
<evidence type="ECO:0000313" key="4">
    <source>
        <dbReference type="Proteomes" id="UP000677537"/>
    </source>
</evidence>
<dbReference type="Gene3D" id="3.40.710.10">
    <property type="entry name" value="DD-peptidase/beta-lactamase superfamily"/>
    <property type="match status" value="1"/>
</dbReference>
<keyword evidence="3" id="KW-0378">Hydrolase</keyword>
<gene>
    <name evidence="3" type="ORF">J5Y10_13425</name>
</gene>
<keyword evidence="4" id="KW-1185">Reference proteome</keyword>
<protein>
    <submittedName>
        <fullName evidence="3">Serine hydrolase</fullName>
    </submittedName>
</protein>
<organism evidence="3 4">
    <name type="scientific">Roseomonas indoligenes</name>
    <dbReference type="NCBI Taxonomy" id="2820811"/>
    <lineage>
        <taxon>Bacteria</taxon>
        <taxon>Pseudomonadati</taxon>
        <taxon>Pseudomonadota</taxon>
        <taxon>Alphaproteobacteria</taxon>
        <taxon>Acetobacterales</taxon>
        <taxon>Roseomonadaceae</taxon>
        <taxon>Roseomonas</taxon>
    </lineage>
</organism>
<evidence type="ECO:0000256" key="1">
    <source>
        <dbReference type="SAM" id="SignalP"/>
    </source>
</evidence>
<proteinExistence type="predicted"/>
<feature type="domain" description="Beta-lactamase-related" evidence="2">
    <location>
        <begin position="83"/>
        <end position="334"/>
    </location>
</feature>
<sequence>MAGSSGRVSLPHLRRMMLLPRRVLIGLSLGALAQPALSQPAGSALGDVLRAAAAGLPRLHSVTVSQQGRILAEMHLRGPALDVPHKIKSASKTLLAALVGIAIARGVLRGVDQPVLPLLGPPPRGLDPRVEGITIGHLLTMRAGLERTSGANYGGWAAARDPVAYALTRPFVDEPGGEMQYSTGSTHILGAALARAAGRPLLDLARDWLGEPLGIAVPPWPRDPQGRYYGGNDMRLTPRALLRFGECCRLGGSWNGAQVVPAAWLAESWVPRTRSAWSGQSYGYGWWIAAARGMPVYFAWGYGGQMLYLVPGLALSAVMMSDPAAPRDPEHMAGLHALLTETIMPALGAAG</sequence>
<name>A0A940S864_9PROT</name>
<reference evidence="3" key="1">
    <citation type="submission" date="2021-03" db="EMBL/GenBank/DDBJ databases">
        <authorList>
            <person name="So Y."/>
        </authorList>
    </citation>
    <scope>NUCLEOTIDE SEQUENCE</scope>
    <source>
        <strain evidence="3">SG15</strain>
    </source>
</reference>
<accession>A0A940S864</accession>
<comment type="caution">
    <text evidence="3">The sequence shown here is derived from an EMBL/GenBank/DDBJ whole genome shotgun (WGS) entry which is preliminary data.</text>
</comment>
<dbReference type="InterPro" id="IPR012338">
    <property type="entry name" value="Beta-lactam/transpept-like"/>
</dbReference>
<dbReference type="Pfam" id="PF00144">
    <property type="entry name" value="Beta-lactamase"/>
    <property type="match status" value="1"/>
</dbReference>
<dbReference type="SUPFAM" id="SSF56601">
    <property type="entry name" value="beta-lactamase/transpeptidase-like"/>
    <property type="match status" value="1"/>
</dbReference>
<feature type="signal peptide" evidence="1">
    <location>
        <begin position="1"/>
        <end position="33"/>
    </location>
</feature>